<dbReference type="EMBL" id="JAYMYQ010000004">
    <property type="protein sequence ID" value="KAK7336939.1"/>
    <property type="molecule type" value="Genomic_DNA"/>
</dbReference>
<name>A0AAN9LMI0_CANGL</name>
<keyword evidence="2" id="KW-1185">Reference proteome</keyword>
<evidence type="ECO:0000313" key="1">
    <source>
        <dbReference type="EMBL" id="KAK7336939.1"/>
    </source>
</evidence>
<sequence length="75" mass="8731">MSTSLANIAASKNRNWWTVVSFWLYGTPSLIEMGMEWDHEIQFKAFTILFRVTFSLYNESIFQNLSMSCISPTLK</sequence>
<protein>
    <submittedName>
        <fullName evidence="1">Uncharacterized protein</fullName>
    </submittedName>
</protein>
<reference evidence="1 2" key="1">
    <citation type="submission" date="2024-01" db="EMBL/GenBank/DDBJ databases">
        <title>The genomes of 5 underutilized Papilionoideae crops provide insights into root nodulation and disease resistanc.</title>
        <authorList>
            <person name="Jiang F."/>
        </authorList>
    </citation>
    <scope>NUCLEOTIDE SEQUENCE [LARGE SCALE GENOMIC DNA]</scope>
    <source>
        <strain evidence="1">LVBAO_FW01</strain>
        <tissue evidence="1">Leaves</tissue>
    </source>
</reference>
<organism evidence="1 2">
    <name type="scientific">Canavalia gladiata</name>
    <name type="common">Sword bean</name>
    <name type="synonym">Dolichos gladiatus</name>
    <dbReference type="NCBI Taxonomy" id="3824"/>
    <lineage>
        <taxon>Eukaryota</taxon>
        <taxon>Viridiplantae</taxon>
        <taxon>Streptophyta</taxon>
        <taxon>Embryophyta</taxon>
        <taxon>Tracheophyta</taxon>
        <taxon>Spermatophyta</taxon>
        <taxon>Magnoliopsida</taxon>
        <taxon>eudicotyledons</taxon>
        <taxon>Gunneridae</taxon>
        <taxon>Pentapetalae</taxon>
        <taxon>rosids</taxon>
        <taxon>fabids</taxon>
        <taxon>Fabales</taxon>
        <taxon>Fabaceae</taxon>
        <taxon>Papilionoideae</taxon>
        <taxon>50 kb inversion clade</taxon>
        <taxon>NPAAA clade</taxon>
        <taxon>indigoferoid/millettioid clade</taxon>
        <taxon>Phaseoleae</taxon>
        <taxon>Canavalia</taxon>
    </lineage>
</organism>
<gene>
    <name evidence="1" type="ORF">VNO77_17493</name>
</gene>
<accession>A0AAN9LMI0</accession>
<dbReference type="AlphaFoldDB" id="A0AAN9LMI0"/>
<comment type="caution">
    <text evidence="1">The sequence shown here is derived from an EMBL/GenBank/DDBJ whole genome shotgun (WGS) entry which is preliminary data.</text>
</comment>
<proteinExistence type="predicted"/>
<dbReference type="Proteomes" id="UP001367508">
    <property type="component" value="Unassembled WGS sequence"/>
</dbReference>
<evidence type="ECO:0000313" key="2">
    <source>
        <dbReference type="Proteomes" id="UP001367508"/>
    </source>
</evidence>